<keyword evidence="5" id="KW-0479">Metal-binding</keyword>
<dbReference type="InterPro" id="IPR012309">
    <property type="entry name" value="DNA_ligase_ATP-dep_C"/>
</dbReference>
<evidence type="ECO:0000256" key="13">
    <source>
        <dbReference type="SAM" id="MobiDB-lite"/>
    </source>
</evidence>
<evidence type="ECO:0000313" key="15">
    <source>
        <dbReference type="EMBL" id="AAW75129.1"/>
    </source>
</evidence>
<feature type="compositionally biased region" description="Basic residues" evidence="13">
    <location>
        <begin position="1"/>
        <end position="13"/>
    </location>
</feature>
<dbReference type="Gene3D" id="2.40.50.140">
    <property type="entry name" value="Nucleic acid-binding proteins"/>
    <property type="match status" value="1"/>
</dbReference>
<dbReference type="InterPro" id="IPR050191">
    <property type="entry name" value="ATP-dep_DNA_ligase"/>
</dbReference>
<dbReference type="PANTHER" id="PTHR45674:SF13">
    <property type="entry name" value="DNA LIGASE-RELATED"/>
    <property type="match status" value="1"/>
</dbReference>
<keyword evidence="4" id="KW-0235">DNA replication</keyword>
<organism evidence="15 16">
    <name type="scientific">Xanthomonas oryzae pv. oryzae (strain KACC10331 / KXO85)</name>
    <dbReference type="NCBI Taxonomy" id="291331"/>
    <lineage>
        <taxon>Bacteria</taxon>
        <taxon>Pseudomonadati</taxon>
        <taxon>Pseudomonadota</taxon>
        <taxon>Gammaproteobacteria</taxon>
        <taxon>Lysobacterales</taxon>
        <taxon>Lysobacteraceae</taxon>
        <taxon>Xanthomonas</taxon>
    </lineage>
</organism>
<evidence type="ECO:0000313" key="16">
    <source>
        <dbReference type="Proteomes" id="UP000006735"/>
    </source>
</evidence>
<evidence type="ECO:0000256" key="10">
    <source>
        <dbReference type="ARBA" id="ARBA00023204"/>
    </source>
</evidence>
<dbReference type="NCBIfam" id="NF006701">
    <property type="entry name" value="PRK09247.1"/>
    <property type="match status" value="1"/>
</dbReference>
<evidence type="ECO:0000256" key="12">
    <source>
        <dbReference type="ARBA" id="ARBA00034003"/>
    </source>
</evidence>
<dbReference type="STRING" id="291331.XOO1875"/>
<protein>
    <recommendedName>
        <fullName evidence="1">DNA ligase (ATP)</fullName>
        <ecNumber evidence="1">6.5.1.1</ecNumber>
    </recommendedName>
</protein>
<evidence type="ECO:0000256" key="4">
    <source>
        <dbReference type="ARBA" id="ARBA00022705"/>
    </source>
</evidence>
<dbReference type="InterPro" id="IPR012340">
    <property type="entry name" value="NA-bd_OB-fold"/>
</dbReference>
<evidence type="ECO:0000256" key="8">
    <source>
        <dbReference type="ARBA" id="ARBA00022840"/>
    </source>
</evidence>
<dbReference type="InterPro" id="IPR012308">
    <property type="entry name" value="DNA_ligase_ATP-dep_N"/>
</dbReference>
<gene>
    <name evidence="15" type="primary">lig2</name>
    <name evidence="15" type="ordered locus">XOO1875</name>
</gene>
<keyword evidence="8" id="KW-0067">ATP-binding</keyword>
<dbReference type="KEGG" id="xoo:XOO1875"/>
<dbReference type="SUPFAM" id="SSF50249">
    <property type="entry name" value="Nucleic acid-binding proteins"/>
    <property type="match status" value="1"/>
</dbReference>
<dbReference type="Proteomes" id="UP000006735">
    <property type="component" value="Chromosome"/>
</dbReference>
<dbReference type="EC" id="6.5.1.1" evidence="1"/>
<keyword evidence="11" id="KW-0131">Cell cycle</keyword>
<keyword evidence="7" id="KW-0227">DNA damage</keyword>
<name>Q5H1P2_XANOR</name>
<dbReference type="GO" id="GO:0006281">
    <property type="term" value="P:DNA repair"/>
    <property type="evidence" value="ECO:0007669"/>
    <property type="project" value="UniProtKB-KW"/>
</dbReference>
<evidence type="ECO:0000256" key="1">
    <source>
        <dbReference type="ARBA" id="ARBA00012727"/>
    </source>
</evidence>
<dbReference type="InterPro" id="IPR036599">
    <property type="entry name" value="DNA_ligase_N_sf"/>
</dbReference>
<evidence type="ECO:0000256" key="11">
    <source>
        <dbReference type="ARBA" id="ARBA00023306"/>
    </source>
</evidence>
<evidence type="ECO:0000256" key="7">
    <source>
        <dbReference type="ARBA" id="ARBA00022763"/>
    </source>
</evidence>
<dbReference type="CDD" id="cd07897">
    <property type="entry name" value="Adenylation_DNA_ligase_Bac1"/>
    <property type="match status" value="1"/>
</dbReference>
<accession>Q5H1P2</accession>
<comment type="catalytic activity">
    <reaction evidence="12">
        <text>ATP + (deoxyribonucleotide)n-3'-hydroxyl + 5'-phospho-(deoxyribonucleotide)m = (deoxyribonucleotide)n+m + AMP + diphosphate.</text>
        <dbReference type="EC" id="6.5.1.1"/>
    </reaction>
</comment>
<dbReference type="GO" id="GO:0051301">
    <property type="term" value="P:cell division"/>
    <property type="evidence" value="ECO:0007669"/>
    <property type="project" value="UniProtKB-KW"/>
</dbReference>
<keyword evidence="9" id="KW-0233">DNA recombination</keyword>
<dbReference type="InterPro" id="IPR026333">
    <property type="entry name" value="ATP_dep_DNA_lig_pp_1105_fam"/>
</dbReference>
<keyword evidence="2 15" id="KW-0436">Ligase</keyword>
<dbReference type="PANTHER" id="PTHR45674">
    <property type="entry name" value="DNA LIGASE 1/3 FAMILY MEMBER"/>
    <property type="match status" value="1"/>
</dbReference>
<dbReference type="Gene3D" id="3.30.470.30">
    <property type="entry name" value="DNA ligase/mRNA capping enzyme"/>
    <property type="match status" value="1"/>
</dbReference>
<feature type="domain" description="ATP-dependent DNA ligase family profile" evidence="14">
    <location>
        <begin position="357"/>
        <end position="487"/>
    </location>
</feature>
<keyword evidence="16" id="KW-1185">Reference proteome</keyword>
<feature type="region of interest" description="Disordered" evidence="13">
    <location>
        <begin position="1"/>
        <end position="21"/>
    </location>
</feature>
<dbReference type="PROSITE" id="PS50160">
    <property type="entry name" value="DNA_LIGASE_A3"/>
    <property type="match status" value="1"/>
</dbReference>
<keyword evidence="3" id="KW-0132">Cell division</keyword>
<dbReference type="Pfam" id="PF04675">
    <property type="entry name" value="DNA_ligase_A_N"/>
    <property type="match status" value="1"/>
</dbReference>
<dbReference type="GO" id="GO:0003910">
    <property type="term" value="F:DNA ligase (ATP) activity"/>
    <property type="evidence" value="ECO:0007669"/>
    <property type="project" value="UniProtKB-EC"/>
</dbReference>
<evidence type="ECO:0000259" key="14">
    <source>
        <dbReference type="PROSITE" id="PS50160"/>
    </source>
</evidence>
<evidence type="ECO:0000256" key="3">
    <source>
        <dbReference type="ARBA" id="ARBA00022618"/>
    </source>
</evidence>
<evidence type="ECO:0000256" key="9">
    <source>
        <dbReference type="ARBA" id="ARBA00023172"/>
    </source>
</evidence>
<keyword evidence="10" id="KW-0234">DNA repair</keyword>
<evidence type="ECO:0000256" key="2">
    <source>
        <dbReference type="ARBA" id="ARBA00022598"/>
    </source>
</evidence>
<dbReference type="Pfam" id="PF01068">
    <property type="entry name" value="DNA_ligase_A_M"/>
    <property type="match status" value="1"/>
</dbReference>
<dbReference type="GO" id="GO:0003677">
    <property type="term" value="F:DNA binding"/>
    <property type="evidence" value="ECO:0007669"/>
    <property type="project" value="InterPro"/>
</dbReference>
<dbReference type="GO" id="GO:0006260">
    <property type="term" value="P:DNA replication"/>
    <property type="evidence" value="ECO:0007669"/>
    <property type="project" value="UniProtKB-KW"/>
</dbReference>
<dbReference type="InterPro" id="IPR012310">
    <property type="entry name" value="DNA_ligase_ATP-dep_cent"/>
</dbReference>
<reference evidence="15 16" key="1">
    <citation type="journal article" date="2005" name="Nucleic Acids Res.">
        <title>The genome sequence of Xanthomonas oryzae pathovar oryzae KACC10331, the bacterial blight pathogen of rice.</title>
        <authorList>
            <person name="Lee B.M."/>
            <person name="Park Y.J."/>
            <person name="Park D.S."/>
            <person name="Kang H.W."/>
            <person name="Kim J.G."/>
            <person name="Song E.S."/>
            <person name="Park I.C."/>
            <person name="Yoon U.H."/>
            <person name="Hahn J.H."/>
            <person name="Koo B.S."/>
            <person name="Lee G.B."/>
            <person name="Kim H."/>
            <person name="Park H.S."/>
            <person name="Yoon K.O."/>
            <person name="Kim J.H."/>
            <person name="Jung C.H."/>
            <person name="Koh N.H."/>
            <person name="Seo J.S."/>
            <person name="Go S.J."/>
        </authorList>
    </citation>
    <scope>NUCLEOTIDE SEQUENCE [LARGE SCALE GENOMIC DNA]</scope>
    <source>
        <strain evidence="16">KACC10331 / KXO85</strain>
    </source>
</reference>
<dbReference type="HOGENOM" id="CLU_005138_6_2_6"/>
<evidence type="ECO:0000256" key="5">
    <source>
        <dbReference type="ARBA" id="ARBA00022723"/>
    </source>
</evidence>
<dbReference type="AlphaFoldDB" id="Q5H1P2"/>
<dbReference type="EMBL" id="AE013598">
    <property type="protein sequence ID" value="AAW75129.1"/>
    <property type="molecule type" value="Genomic_DNA"/>
</dbReference>
<dbReference type="FunFam" id="3.30.470.30:FF:000024">
    <property type="entry name" value="ATP-dependent DNA ligase"/>
    <property type="match status" value="1"/>
</dbReference>
<sequence length="580" mass="64667">MRASQRTRSHHRATAAAAAHARVRSVYPTRTGAARSRQAHNAAGAAVKRFAALYRTLDRSTGTLDKRAALVAYFRDAPALDAAWALYLLAGGKVASARMRIAGSGELREWITDTAGIADWLVADSYDHVGDLAETLALLLDDPVTEAADLPLAEWIEQRLLPIANKDVEVRKACIVQAWRSLAFDERLVFNKLLTGALRVGVSQRLVQQALAELSGMDTARIAQRMLGSWRPHPTYLAELLTSEELPGDRQQPYPFFLASPLEAEVQTLGAIDDWLLEWKWDGIRLQLIRRAGEAALWSRGEERLDGRFPEIEHAALQLPDGTVIDGELLAWQPEQSLPMPFTALQTRIQRLKPGPKTLTAAPARVVAYDLLELDGADLRGRPLQERRALLEGVLTTLADPRIVASPLVQVSDWHAAAQVRVEARERGVEGLMLKRAGSVYQSGRRRGDWWKWKIDPLTIDAVLLYAQAGHGRRSTLYTDYTFGLWHEGQLVPIAKAYSGLDDSEILQLDRWIRANTTERFGPVRAVTAHHVFELGFEAVNRSARHKSGIAVRFPRILRWRQDKPMADADHLSSLQALAR</sequence>
<evidence type="ECO:0000256" key="6">
    <source>
        <dbReference type="ARBA" id="ARBA00022741"/>
    </source>
</evidence>
<dbReference type="Gene3D" id="1.10.3260.10">
    <property type="entry name" value="DNA ligase, ATP-dependent, N-terminal domain"/>
    <property type="match status" value="1"/>
</dbReference>
<dbReference type="GO" id="GO:0006310">
    <property type="term" value="P:DNA recombination"/>
    <property type="evidence" value="ECO:0007669"/>
    <property type="project" value="UniProtKB-KW"/>
</dbReference>
<dbReference type="SUPFAM" id="SSF56091">
    <property type="entry name" value="DNA ligase/mRNA capping enzyme, catalytic domain"/>
    <property type="match status" value="1"/>
</dbReference>
<dbReference type="GO" id="GO:0046872">
    <property type="term" value="F:metal ion binding"/>
    <property type="evidence" value="ECO:0007669"/>
    <property type="project" value="UniProtKB-KW"/>
</dbReference>
<proteinExistence type="predicted"/>
<dbReference type="GO" id="GO:0005524">
    <property type="term" value="F:ATP binding"/>
    <property type="evidence" value="ECO:0007669"/>
    <property type="project" value="UniProtKB-KW"/>
</dbReference>
<dbReference type="Pfam" id="PF04679">
    <property type="entry name" value="DNA_ligase_A_C"/>
    <property type="match status" value="1"/>
</dbReference>
<dbReference type="NCBIfam" id="TIGR04120">
    <property type="entry name" value="DNA_lig_bact"/>
    <property type="match status" value="1"/>
</dbReference>
<keyword evidence="6" id="KW-0547">Nucleotide-binding</keyword>